<evidence type="ECO:0000313" key="6">
    <source>
        <dbReference type="EMBL" id="KAJ8321621.1"/>
    </source>
</evidence>
<keyword evidence="3 4" id="KW-0539">Nucleus</keyword>
<dbReference type="EMBL" id="JARBDR010000018">
    <property type="protein sequence ID" value="KAJ8321621.1"/>
    <property type="molecule type" value="Genomic_DNA"/>
</dbReference>
<dbReference type="Proteomes" id="UP001217089">
    <property type="component" value="Unassembled WGS sequence"/>
</dbReference>
<dbReference type="Pfam" id="PF05920">
    <property type="entry name" value="Homeobox_KN"/>
    <property type="match status" value="2"/>
</dbReference>
<dbReference type="SUPFAM" id="SSF46689">
    <property type="entry name" value="Homeodomain-like"/>
    <property type="match status" value="2"/>
</dbReference>
<dbReference type="PROSITE" id="PS00027">
    <property type="entry name" value="HOMEOBOX_1"/>
    <property type="match status" value="1"/>
</dbReference>
<organism evidence="6 7">
    <name type="scientific">Tegillarca granosa</name>
    <name type="common">Malaysian cockle</name>
    <name type="synonym">Anadara granosa</name>
    <dbReference type="NCBI Taxonomy" id="220873"/>
    <lineage>
        <taxon>Eukaryota</taxon>
        <taxon>Metazoa</taxon>
        <taxon>Spiralia</taxon>
        <taxon>Lophotrochozoa</taxon>
        <taxon>Mollusca</taxon>
        <taxon>Bivalvia</taxon>
        <taxon>Autobranchia</taxon>
        <taxon>Pteriomorphia</taxon>
        <taxon>Arcoida</taxon>
        <taxon>Arcoidea</taxon>
        <taxon>Arcidae</taxon>
        <taxon>Tegillarca</taxon>
    </lineage>
</organism>
<name>A0ABQ9FWK9_TEGGR</name>
<evidence type="ECO:0000256" key="3">
    <source>
        <dbReference type="ARBA" id="ARBA00023242"/>
    </source>
</evidence>
<dbReference type="PROSITE" id="PS50071">
    <property type="entry name" value="HOMEOBOX_2"/>
    <property type="match status" value="2"/>
</dbReference>
<dbReference type="CDD" id="cd00086">
    <property type="entry name" value="homeodomain"/>
    <property type="match status" value="2"/>
</dbReference>
<evidence type="ECO:0000313" key="7">
    <source>
        <dbReference type="Proteomes" id="UP001217089"/>
    </source>
</evidence>
<dbReference type="SMART" id="SM00389">
    <property type="entry name" value="HOX"/>
    <property type="match status" value="2"/>
</dbReference>
<dbReference type="InterPro" id="IPR009057">
    <property type="entry name" value="Homeodomain-like_sf"/>
</dbReference>
<comment type="subcellular location">
    <subcellularLocation>
        <location evidence="4">Nucleus</location>
    </subcellularLocation>
</comment>
<evidence type="ECO:0000256" key="4">
    <source>
        <dbReference type="PROSITE-ProRule" id="PRU00108"/>
    </source>
</evidence>
<dbReference type="InterPro" id="IPR008422">
    <property type="entry name" value="KN_HD"/>
</dbReference>
<protein>
    <recommendedName>
        <fullName evidence="5">Homeobox domain-containing protein</fullName>
    </recommendedName>
</protein>
<evidence type="ECO:0000259" key="5">
    <source>
        <dbReference type="PROSITE" id="PS50071"/>
    </source>
</evidence>
<feature type="domain" description="Homeobox" evidence="5">
    <location>
        <begin position="480"/>
        <end position="543"/>
    </location>
</feature>
<dbReference type="PANTHER" id="PTHR11850">
    <property type="entry name" value="HOMEOBOX PROTEIN TRANSCRIPTION FACTORS"/>
    <property type="match status" value="1"/>
</dbReference>
<feature type="DNA-binding region" description="Homeobox" evidence="4">
    <location>
        <begin position="569"/>
        <end position="631"/>
    </location>
</feature>
<gene>
    <name evidence="6" type="ORF">KUTeg_000092</name>
</gene>
<feature type="domain" description="Homeobox" evidence="5">
    <location>
        <begin position="567"/>
        <end position="630"/>
    </location>
</feature>
<reference evidence="6 7" key="1">
    <citation type="submission" date="2022-12" db="EMBL/GenBank/DDBJ databases">
        <title>Chromosome-level genome of Tegillarca granosa.</title>
        <authorList>
            <person name="Kim J."/>
        </authorList>
    </citation>
    <scope>NUCLEOTIDE SEQUENCE [LARGE SCALE GENOMIC DNA]</scope>
    <source>
        <strain evidence="6">Teg-2019</strain>
        <tissue evidence="6">Adductor muscle</tissue>
    </source>
</reference>
<dbReference type="InterPro" id="IPR050224">
    <property type="entry name" value="TALE_homeobox"/>
</dbReference>
<proteinExistence type="predicted"/>
<dbReference type="InterPro" id="IPR017970">
    <property type="entry name" value="Homeobox_CS"/>
</dbReference>
<dbReference type="InterPro" id="IPR001356">
    <property type="entry name" value="HD"/>
</dbReference>
<keyword evidence="1 4" id="KW-0238">DNA-binding</keyword>
<evidence type="ECO:0000256" key="1">
    <source>
        <dbReference type="ARBA" id="ARBA00023125"/>
    </source>
</evidence>
<keyword evidence="7" id="KW-1185">Reference proteome</keyword>
<feature type="DNA-binding region" description="Homeobox" evidence="4">
    <location>
        <begin position="482"/>
        <end position="544"/>
    </location>
</feature>
<evidence type="ECO:0000256" key="2">
    <source>
        <dbReference type="ARBA" id="ARBA00023155"/>
    </source>
</evidence>
<accession>A0ABQ9FWK9</accession>
<comment type="caution">
    <text evidence="6">The sequence shown here is derived from an EMBL/GenBank/DDBJ whole genome shotgun (WGS) entry which is preliminary data.</text>
</comment>
<dbReference type="Gene3D" id="1.10.10.60">
    <property type="entry name" value="Homeodomain-like"/>
    <property type="match status" value="2"/>
</dbReference>
<keyword evidence="2 4" id="KW-0371">Homeobox</keyword>
<sequence>MSGFYVRSPFHGLQFDDLLMDTPEKFNFLSPSALQSGTLYDVRTSPYAIPSPAMQNFYSHPFFKKTEVQHNPLDLSQKKSTPPSNNIPSFTSPPAVSPYLGMSPALPSVPVNPLYGSAYLERLRSNPMFRDLQMLLAQECQHMQVPTNLINPSWNSRPVDNGLNVYTQHIKLQEKLLKMRSDPVNRQPVLEIESFYSAEVGKIEVARYQALCASSSSEQLHHSVNMQFDQKRLDLICDIESKLIQKKRKDSLCSISSSPESDSNSIEGRQLCNSSGISNPCSPDLDCTQGRQLVEDVPKVSHVDFDRQSRAFVAARQLSFMDSDKDTANADFSPELCRPLSASSVDSSSTCRSSPRLVIDVENISSDIPSASPPIDILAESVKATFSAREDSAILDVHNVDNCVSVSDNVHSVNLLNHENFMPTQKCNRDNFGFTSTSMFRSDESGYSYCDNSASVSSLKRKSPDTLCEEIVQHSAKRQKSEDGSSRLLTNEATDILNSWYNANIRYPYPQDEEVKQLSASTGLTVKQVKKWMANKRVRCYNTLSISGNQHPIKFKYKSQPKSCDNNVLKQQPQQLSAEVRQVLGDWFDAHVDHPYPSESEKSELAAKAGISVSQVRSWFANRRSRLNKTKKQVPNYFIQKFPEYSTHVQMVSYQREQARRGSKHHHGNSLAYFYPPYC</sequence>